<evidence type="ECO:0000313" key="12">
    <source>
        <dbReference type="Proteomes" id="UP000321562"/>
    </source>
</evidence>
<dbReference type="OrthoDB" id="4250245at2"/>
<dbReference type="AlphaFoldDB" id="A0A5C6S1E9"/>
<proteinExistence type="inferred from homology"/>
<evidence type="ECO:0000256" key="6">
    <source>
        <dbReference type="ARBA" id="ARBA00022989"/>
    </source>
</evidence>
<comment type="subunit">
    <text evidence="9">The complex comprises the extracytoplasmic solute receptor protein and the two transmembrane proteins.</text>
</comment>
<evidence type="ECO:0000256" key="3">
    <source>
        <dbReference type="ARBA" id="ARBA00022475"/>
    </source>
</evidence>
<dbReference type="RefSeq" id="WP_147100153.1">
    <property type="nucleotide sequence ID" value="NZ_JBHUFH010000010.1"/>
</dbReference>
<protein>
    <recommendedName>
        <fullName evidence="9">TRAP transporter small permease protein</fullName>
    </recommendedName>
</protein>
<keyword evidence="12" id="KW-1185">Reference proteome</keyword>
<keyword evidence="2 9" id="KW-0813">Transport</keyword>
<gene>
    <name evidence="11" type="ORF">FQV27_15235</name>
</gene>
<dbReference type="PANTHER" id="PTHR35011:SF10">
    <property type="entry name" value="TRAP TRANSPORTER SMALL PERMEASE PROTEIN"/>
    <property type="match status" value="1"/>
</dbReference>
<keyword evidence="6 9" id="KW-1133">Transmembrane helix</keyword>
<dbReference type="PANTHER" id="PTHR35011">
    <property type="entry name" value="2,3-DIKETO-L-GULONATE TRAP TRANSPORTER SMALL PERMEASE PROTEIN YIAM"/>
    <property type="match status" value="1"/>
</dbReference>
<name>A0A5C6S1E9_9RHOB</name>
<comment type="subcellular location">
    <subcellularLocation>
        <location evidence="1 9">Cell inner membrane</location>
        <topology evidence="1 9">Multi-pass membrane protein</topology>
    </subcellularLocation>
</comment>
<evidence type="ECO:0000256" key="9">
    <source>
        <dbReference type="RuleBase" id="RU369079"/>
    </source>
</evidence>
<organism evidence="11 12">
    <name type="scientific">Paracoccus aurantiacus</name>
    <dbReference type="NCBI Taxonomy" id="2599412"/>
    <lineage>
        <taxon>Bacteria</taxon>
        <taxon>Pseudomonadati</taxon>
        <taxon>Pseudomonadota</taxon>
        <taxon>Alphaproteobacteria</taxon>
        <taxon>Rhodobacterales</taxon>
        <taxon>Paracoccaceae</taxon>
        <taxon>Paracoccus</taxon>
    </lineage>
</organism>
<evidence type="ECO:0000256" key="4">
    <source>
        <dbReference type="ARBA" id="ARBA00022519"/>
    </source>
</evidence>
<dbReference type="GO" id="GO:0005886">
    <property type="term" value="C:plasma membrane"/>
    <property type="evidence" value="ECO:0007669"/>
    <property type="project" value="UniProtKB-SubCell"/>
</dbReference>
<dbReference type="GO" id="GO:0015740">
    <property type="term" value="P:C4-dicarboxylate transport"/>
    <property type="evidence" value="ECO:0007669"/>
    <property type="project" value="TreeGrafter"/>
</dbReference>
<dbReference type="InterPro" id="IPR055348">
    <property type="entry name" value="DctQ"/>
</dbReference>
<accession>A0A5C6S1E9</accession>
<dbReference type="InterPro" id="IPR007387">
    <property type="entry name" value="TRAP_DctQ"/>
</dbReference>
<reference evidence="11 12" key="1">
    <citation type="submission" date="2019-08" db="EMBL/GenBank/DDBJ databases">
        <authorList>
            <person name="Ye J."/>
        </authorList>
    </citation>
    <scope>NUCLEOTIDE SEQUENCE [LARGE SCALE GENOMIC DNA]</scope>
    <source>
        <strain evidence="11 12">TK008</strain>
    </source>
</reference>
<dbReference type="GO" id="GO:0022857">
    <property type="term" value="F:transmembrane transporter activity"/>
    <property type="evidence" value="ECO:0007669"/>
    <property type="project" value="UniProtKB-UniRule"/>
</dbReference>
<feature type="domain" description="Tripartite ATP-independent periplasmic transporters DctQ component" evidence="10">
    <location>
        <begin position="28"/>
        <end position="157"/>
    </location>
</feature>
<sequence>MRRLARCAAEAYARAITAGACLALVLATLHIFADAVATKLFLSPINGTHQIVTFYYMVALFFLPLGYAESQGAHISADLGFSLLSRRLQRIATTANHLLLTGYVGLLCWYATVKAIQQTEVGAYETIAGGQIPLWPSRWIAVMGLLAMLAIAALKALDSILGAESDTETPA</sequence>
<evidence type="ECO:0000259" key="10">
    <source>
        <dbReference type="Pfam" id="PF04290"/>
    </source>
</evidence>
<evidence type="ECO:0000256" key="5">
    <source>
        <dbReference type="ARBA" id="ARBA00022692"/>
    </source>
</evidence>
<keyword evidence="7 9" id="KW-0472">Membrane</keyword>
<feature type="transmembrane region" description="Helical" evidence="9">
    <location>
        <begin position="91"/>
        <end position="112"/>
    </location>
</feature>
<keyword evidence="4 9" id="KW-0997">Cell inner membrane</keyword>
<feature type="transmembrane region" description="Helical" evidence="9">
    <location>
        <begin position="139"/>
        <end position="157"/>
    </location>
</feature>
<keyword evidence="5 9" id="KW-0812">Transmembrane</keyword>
<keyword evidence="3" id="KW-1003">Cell membrane</keyword>
<comment type="similarity">
    <text evidence="8 9">Belongs to the TRAP transporter small permease family.</text>
</comment>
<evidence type="ECO:0000256" key="7">
    <source>
        <dbReference type="ARBA" id="ARBA00023136"/>
    </source>
</evidence>
<evidence type="ECO:0000256" key="1">
    <source>
        <dbReference type="ARBA" id="ARBA00004429"/>
    </source>
</evidence>
<evidence type="ECO:0000313" key="11">
    <source>
        <dbReference type="EMBL" id="TXB67452.1"/>
    </source>
</evidence>
<feature type="transmembrane region" description="Helical" evidence="9">
    <location>
        <begin position="53"/>
        <end position="70"/>
    </location>
</feature>
<dbReference type="Proteomes" id="UP000321562">
    <property type="component" value="Unassembled WGS sequence"/>
</dbReference>
<comment type="caution">
    <text evidence="11">The sequence shown here is derived from an EMBL/GenBank/DDBJ whole genome shotgun (WGS) entry which is preliminary data.</text>
</comment>
<evidence type="ECO:0000256" key="8">
    <source>
        <dbReference type="ARBA" id="ARBA00038436"/>
    </source>
</evidence>
<evidence type="ECO:0000256" key="2">
    <source>
        <dbReference type="ARBA" id="ARBA00022448"/>
    </source>
</evidence>
<dbReference type="EMBL" id="VOPL01000007">
    <property type="protein sequence ID" value="TXB67452.1"/>
    <property type="molecule type" value="Genomic_DNA"/>
</dbReference>
<comment type="function">
    <text evidence="9">Part of the tripartite ATP-independent periplasmic (TRAP) transport system.</text>
</comment>
<dbReference type="Pfam" id="PF04290">
    <property type="entry name" value="DctQ"/>
    <property type="match status" value="1"/>
</dbReference>
<feature type="transmembrane region" description="Helical" evidence="9">
    <location>
        <begin position="12"/>
        <end position="33"/>
    </location>
</feature>